<dbReference type="EMBL" id="JAHWGI010000122">
    <property type="protein sequence ID" value="KAK3909802.1"/>
    <property type="molecule type" value="Genomic_DNA"/>
</dbReference>
<accession>A0AAE1L9E1</accession>
<comment type="caution">
    <text evidence="1">The sequence shown here is derived from an EMBL/GenBank/DDBJ whole genome shotgun (WGS) entry which is preliminary data.</text>
</comment>
<dbReference type="AlphaFoldDB" id="A0AAE1L9E1"/>
<protein>
    <submittedName>
        <fullName evidence="1">General transcription and DNA repair factor IIH subunit ssl1</fullName>
    </submittedName>
</protein>
<dbReference type="Proteomes" id="UP001219518">
    <property type="component" value="Unassembled WGS sequence"/>
</dbReference>
<organism evidence="1 2">
    <name type="scientific">Frankliniella fusca</name>
    <dbReference type="NCBI Taxonomy" id="407009"/>
    <lineage>
        <taxon>Eukaryota</taxon>
        <taxon>Metazoa</taxon>
        <taxon>Ecdysozoa</taxon>
        <taxon>Arthropoda</taxon>
        <taxon>Hexapoda</taxon>
        <taxon>Insecta</taxon>
        <taxon>Pterygota</taxon>
        <taxon>Neoptera</taxon>
        <taxon>Paraneoptera</taxon>
        <taxon>Thysanoptera</taxon>
        <taxon>Terebrantia</taxon>
        <taxon>Thripoidea</taxon>
        <taxon>Thripidae</taxon>
        <taxon>Frankliniella</taxon>
    </lineage>
</organism>
<reference evidence="1" key="1">
    <citation type="submission" date="2021-07" db="EMBL/GenBank/DDBJ databases">
        <authorList>
            <person name="Catto M.A."/>
            <person name="Jacobson A."/>
            <person name="Kennedy G."/>
            <person name="Labadie P."/>
            <person name="Hunt B.G."/>
            <person name="Srinivasan R."/>
        </authorList>
    </citation>
    <scope>NUCLEOTIDE SEQUENCE</scope>
    <source>
        <strain evidence="1">PL_HMW_Pooled</strain>
        <tissue evidence="1">Head</tissue>
    </source>
</reference>
<reference evidence="1" key="2">
    <citation type="journal article" date="2023" name="BMC Genomics">
        <title>Pest status, molecular evolution, and epigenetic factors derived from the genome assembly of Frankliniella fusca, a thysanopteran phytovirus vector.</title>
        <authorList>
            <person name="Catto M.A."/>
            <person name="Labadie P.E."/>
            <person name="Jacobson A.L."/>
            <person name="Kennedy G.G."/>
            <person name="Srinivasan R."/>
            <person name="Hunt B.G."/>
        </authorList>
    </citation>
    <scope>NUCLEOTIDE SEQUENCE</scope>
    <source>
        <strain evidence="1">PL_HMW_Pooled</strain>
    </source>
</reference>
<keyword evidence="2" id="KW-1185">Reference proteome</keyword>
<proteinExistence type="predicted"/>
<evidence type="ECO:0000313" key="2">
    <source>
        <dbReference type="Proteomes" id="UP001219518"/>
    </source>
</evidence>
<sequence>MRQTGDSVRQRSKDIKTCKTTHFHNACCTQTTYVVLEQQSQIFNMQRAFGTDFRDKILEFFPKCPLHKMLILIETFTVRFIEKIAFSCTLCRGRHGVVLKQRSLSAAVGPSSLRNLMLRAQDVIPCTFLHRKREIYLCFS</sequence>
<name>A0AAE1L9E1_9NEOP</name>
<gene>
    <name evidence="1" type="ORF">KUF71_019811</name>
</gene>
<evidence type="ECO:0000313" key="1">
    <source>
        <dbReference type="EMBL" id="KAK3909802.1"/>
    </source>
</evidence>